<name>A0ACC1JGB4_9FUNG</name>
<comment type="caution">
    <text evidence="1">The sequence shown here is derived from an EMBL/GenBank/DDBJ whole genome shotgun (WGS) entry which is preliminary data.</text>
</comment>
<evidence type="ECO:0000313" key="1">
    <source>
        <dbReference type="EMBL" id="KAJ1950373.1"/>
    </source>
</evidence>
<organism evidence="1 2">
    <name type="scientific">Linderina macrospora</name>
    <dbReference type="NCBI Taxonomy" id="4868"/>
    <lineage>
        <taxon>Eukaryota</taxon>
        <taxon>Fungi</taxon>
        <taxon>Fungi incertae sedis</taxon>
        <taxon>Zoopagomycota</taxon>
        <taxon>Kickxellomycotina</taxon>
        <taxon>Kickxellomycetes</taxon>
        <taxon>Kickxellales</taxon>
        <taxon>Kickxellaceae</taxon>
        <taxon>Linderina</taxon>
    </lineage>
</organism>
<proteinExistence type="predicted"/>
<protein>
    <submittedName>
        <fullName evidence="1">Uncharacterized protein</fullName>
    </submittedName>
</protein>
<dbReference type="Proteomes" id="UP001150603">
    <property type="component" value="Unassembled WGS sequence"/>
</dbReference>
<dbReference type="EMBL" id="JANBPW010000217">
    <property type="protein sequence ID" value="KAJ1950373.1"/>
    <property type="molecule type" value="Genomic_DNA"/>
</dbReference>
<keyword evidence="2" id="KW-1185">Reference proteome</keyword>
<reference evidence="1" key="1">
    <citation type="submission" date="2022-07" db="EMBL/GenBank/DDBJ databases">
        <title>Phylogenomic reconstructions and comparative analyses of Kickxellomycotina fungi.</title>
        <authorList>
            <person name="Reynolds N.K."/>
            <person name="Stajich J.E."/>
            <person name="Barry K."/>
            <person name="Grigoriev I.V."/>
            <person name="Crous P."/>
            <person name="Smith M.E."/>
        </authorList>
    </citation>
    <scope>NUCLEOTIDE SEQUENCE</scope>
    <source>
        <strain evidence="1">NRRL 5244</strain>
    </source>
</reference>
<evidence type="ECO:0000313" key="2">
    <source>
        <dbReference type="Proteomes" id="UP001150603"/>
    </source>
</evidence>
<sequence>MLSDVALTSTATPSAGTQAGTPLAKEPPIIAQHTPIPQSNSRFEAFPSKYIPMSTARFDYTYRVPPRMMHEDDESYTSSPWGSPLPVSLNSNDREKFDHTAGYSFGMEQDRSHGQNGTDAQVRRLSQLLNKTHIDQQSEFDSDTDSHGQRNMHHKGDQSGQIWQQDESRCASTQRYDTSPRP</sequence>
<gene>
    <name evidence="1" type="ORF">FBU59_000712</name>
</gene>
<accession>A0ACC1JGB4</accession>